<dbReference type="InterPro" id="IPR000014">
    <property type="entry name" value="PAS"/>
</dbReference>
<evidence type="ECO:0000259" key="1">
    <source>
        <dbReference type="PROSITE" id="PS50112"/>
    </source>
</evidence>
<organism evidence="3 4">
    <name type="scientific">Deinococcus puniceus</name>
    <dbReference type="NCBI Taxonomy" id="1182568"/>
    <lineage>
        <taxon>Bacteria</taxon>
        <taxon>Thermotogati</taxon>
        <taxon>Deinococcota</taxon>
        <taxon>Deinococci</taxon>
        <taxon>Deinococcales</taxon>
        <taxon>Deinococcaceae</taxon>
        <taxon>Deinococcus</taxon>
    </lineage>
</organism>
<dbReference type="NCBIfam" id="TIGR00277">
    <property type="entry name" value="HDIG"/>
    <property type="match status" value="1"/>
</dbReference>
<dbReference type="Gene3D" id="1.10.3210.10">
    <property type="entry name" value="Hypothetical protein af1432"/>
    <property type="match status" value="1"/>
</dbReference>
<dbReference type="PANTHER" id="PTHR45228:SF8">
    <property type="entry name" value="TWO-COMPONENT RESPONSE REGULATOR-RELATED"/>
    <property type="match status" value="1"/>
</dbReference>
<proteinExistence type="predicted"/>
<evidence type="ECO:0000313" key="4">
    <source>
        <dbReference type="Proteomes" id="UP000077363"/>
    </source>
</evidence>
<dbReference type="CDD" id="cd00130">
    <property type="entry name" value="PAS"/>
    <property type="match status" value="1"/>
</dbReference>
<dbReference type="SMART" id="SM00091">
    <property type="entry name" value="PAS"/>
    <property type="match status" value="1"/>
</dbReference>
<dbReference type="InterPro" id="IPR003607">
    <property type="entry name" value="HD/PDEase_dom"/>
</dbReference>
<dbReference type="SMART" id="SM00471">
    <property type="entry name" value="HDc"/>
    <property type="match status" value="1"/>
</dbReference>
<dbReference type="CDD" id="cd00077">
    <property type="entry name" value="HDc"/>
    <property type="match status" value="1"/>
</dbReference>
<dbReference type="PROSITE" id="PS51832">
    <property type="entry name" value="HD_GYP"/>
    <property type="match status" value="1"/>
</dbReference>
<sequence length="356" mass="39490">MFEDFDFPSYPSLGKSKLRTPALCAADSSASGSQGWSGETVPKANLMQVMLEAQPQALFLLDAAGLILEVGGAWETMTGLSADEVRGRPLLEWLRYDRAHYPAALRRGQGVLEDAELLTRHACHVVRVVWAERGPLVAGSLEALKVSAQHTFDLSERLNHTERALDDAIHLLGVSQDAWQAEHIRRIVDFAQRLAGAAGLGPSEVRAVRWGAALHDIGKARVPQEILHKPGPLNALEYEVILQHPLWGVQVLAELPFLPAQTVDAVRHHHERWDGHGYPLGLREGAIPLVARIMAIVDVFDALTSVRPYKPAWPYQDAVEHLIRESGRQFDPELTQLFVCEVLGFTHLLPRFEAQQ</sequence>
<dbReference type="STRING" id="1182568.SU48_08790"/>
<evidence type="ECO:0000313" key="3">
    <source>
        <dbReference type="EMBL" id="ANE43857.1"/>
    </source>
</evidence>
<dbReference type="Gene3D" id="3.30.450.20">
    <property type="entry name" value="PAS domain"/>
    <property type="match status" value="1"/>
</dbReference>
<dbReference type="SUPFAM" id="SSF109604">
    <property type="entry name" value="HD-domain/PDEase-like"/>
    <property type="match status" value="1"/>
</dbReference>
<dbReference type="InterPro" id="IPR037522">
    <property type="entry name" value="HD_GYP_dom"/>
</dbReference>
<protein>
    <submittedName>
        <fullName evidence="3">PAS/PAC sensor protein</fullName>
    </submittedName>
</protein>
<gene>
    <name evidence="3" type="ORF">SU48_08790</name>
</gene>
<dbReference type="PATRIC" id="fig|1182568.3.peg.1830"/>
<dbReference type="InterPro" id="IPR006675">
    <property type="entry name" value="HDIG_dom"/>
</dbReference>
<dbReference type="SUPFAM" id="SSF55785">
    <property type="entry name" value="PYP-like sensor domain (PAS domain)"/>
    <property type="match status" value="1"/>
</dbReference>
<dbReference type="EMBL" id="CP011387">
    <property type="protein sequence ID" value="ANE43857.1"/>
    <property type="molecule type" value="Genomic_DNA"/>
</dbReference>
<accession>A0A172TA98</accession>
<dbReference type="InterPro" id="IPR052020">
    <property type="entry name" value="Cyclic_di-GMP/3'3'-cGAMP_PDE"/>
</dbReference>
<dbReference type="InterPro" id="IPR035965">
    <property type="entry name" value="PAS-like_dom_sf"/>
</dbReference>
<name>A0A172TA98_9DEIO</name>
<dbReference type="InterPro" id="IPR013767">
    <property type="entry name" value="PAS_fold"/>
</dbReference>
<dbReference type="Pfam" id="PF13487">
    <property type="entry name" value="HD_5"/>
    <property type="match status" value="1"/>
</dbReference>
<dbReference type="AlphaFoldDB" id="A0A172TA98"/>
<feature type="domain" description="HD-GYP" evidence="2">
    <location>
        <begin position="158"/>
        <end position="354"/>
    </location>
</feature>
<dbReference type="Proteomes" id="UP000077363">
    <property type="component" value="Chromosome"/>
</dbReference>
<feature type="domain" description="PAS" evidence="1">
    <location>
        <begin position="43"/>
        <end position="91"/>
    </location>
</feature>
<dbReference type="OrthoDB" id="10822at2"/>
<evidence type="ECO:0000259" key="2">
    <source>
        <dbReference type="PROSITE" id="PS51832"/>
    </source>
</evidence>
<dbReference type="KEGG" id="dpu:SU48_08790"/>
<dbReference type="Pfam" id="PF00989">
    <property type="entry name" value="PAS"/>
    <property type="match status" value="1"/>
</dbReference>
<dbReference type="NCBIfam" id="TIGR00229">
    <property type="entry name" value="sensory_box"/>
    <property type="match status" value="1"/>
</dbReference>
<dbReference type="GO" id="GO:0006355">
    <property type="term" value="P:regulation of DNA-templated transcription"/>
    <property type="evidence" value="ECO:0007669"/>
    <property type="project" value="InterPro"/>
</dbReference>
<dbReference type="RefSeq" id="WP_064014924.1">
    <property type="nucleotide sequence ID" value="NZ_CP011387.1"/>
</dbReference>
<reference evidence="3 4" key="1">
    <citation type="submission" date="2015-01" db="EMBL/GenBank/DDBJ databases">
        <title>Deinococcus puniceus/DY1/ whole genome sequencing.</title>
        <authorList>
            <person name="Kim M.K."/>
            <person name="Srinivasan S."/>
            <person name="Lee J.-J."/>
        </authorList>
    </citation>
    <scope>NUCLEOTIDE SEQUENCE [LARGE SCALE GENOMIC DNA]</scope>
    <source>
        <strain evidence="3 4">DY1</strain>
    </source>
</reference>
<dbReference type="PANTHER" id="PTHR45228">
    <property type="entry name" value="CYCLIC DI-GMP PHOSPHODIESTERASE TM_0186-RELATED"/>
    <property type="match status" value="1"/>
</dbReference>
<keyword evidence="4" id="KW-1185">Reference proteome</keyword>
<dbReference type="PROSITE" id="PS50112">
    <property type="entry name" value="PAS"/>
    <property type="match status" value="1"/>
</dbReference>